<proteinExistence type="predicted"/>
<evidence type="ECO:0000256" key="8">
    <source>
        <dbReference type="ARBA" id="ARBA00022592"/>
    </source>
</evidence>
<evidence type="ECO:0000256" key="2">
    <source>
        <dbReference type="ARBA" id="ARBA00004236"/>
    </source>
</evidence>
<dbReference type="NCBIfam" id="TIGR02966">
    <property type="entry name" value="phoR_proteo"/>
    <property type="match status" value="1"/>
</dbReference>
<dbReference type="InterPro" id="IPR021766">
    <property type="entry name" value="PhoR_N"/>
</dbReference>
<dbReference type="InterPro" id="IPR013767">
    <property type="entry name" value="PAS_fold"/>
</dbReference>
<dbReference type="Pfam" id="PF11808">
    <property type="entry name" value="PhoR"/>
    <property type="match status" value="1"/>
</dbReference>
<evidence type="ECO:0000256" key="15">
    <source>
        <dbReference type="ARBA" id="ARBA00023012"/>
    </source>
</evidence>
<evidence type="ECO:0000256" key="9">
    <source>
        <dbReference type="ARBA" id="ARBA00022679"/>
    </source>
</evidence>
<dbReference type="Pfam" id="PF00989">
    <property type="entry name" value="PAS"/>
    <property type="match status" value="1"/>
</dbReference>
<dbReference type="InterPro" id="IPR003594">
    <property type="entry name" value="HATPase_dom"/>
</dbReference>
<dbReference type="Gene3D" id="3.30.565.10">
    <property type="entry name" value="Histidine kinase-like ATPase, C-terminal domain"/>
    <property type="match status" value="1"/>
</dbReference>
<dbReference type="Pfam" id="PF00512">
    <property type="entry name" value="HisKA"/>
    <property type="match status" value="1"/>
</dbReference>
<feature type="domain" description="Histidine kinase" evidence="19">
    <location>
        <begin position="214"/>
        <end position="426"/>
    </location>
</feature>
<dbReference type="InterPro" id="IPR000014">
    <property type="entry name" value="PAS"/>
</dbReference>
<evidence type="ECO:0000256" key="17">
    <source>
        <dbReference type="ARBA" id="ARBA00025207"/>
    </source>
</evidence>
<dbReference type="SUPFAM" id="SSF55874">
    <property type="entry name" value="ATPase domain of HSP90 chaperone/DNA topoisomerase II/histidine kinase"/>
    <property type="match status" value="1"/>
</dbReference>
<dbReference type="SMART" id="SM00388">
    <property type="entry name" value="HisKA"/>
    <property type="match status" value="1"/>
</dbReference>
<dbReference type="FunFam" id="1.10.287.130:FF:000008">
    <property type="entry name" value="Two-component sensor histidine kinase"/>
    <property type="match status" value="1"/>
</dbReference>
<evidence type="ECO:0000256" key="16">
    <source>
        <dbReference type="ARBA" id="ARBA00023136"/>
    </source>
</evidence>
<dbReference type="PANTHER" id="PTHR45453">
    <property type="entry name" value="PHOSPHATE REGULON SENSOR PROTEIN PHOR"/>
    <property type="match status" value="1"/>
</dbReference>
<dbReference type="GO" id="GO:0005886">
    <property type="term" value="C:plasma membrane"/>
    <property type="evidence" value="ECO:0007669"/>
    <property type="project" value="UniProtKB-SubCell"/>
</dbReference>
<dbReference type="Gene3D" id="1.10.287.130">
    <property type="match status" value="1"/>
</dbReference>
<evidence type="ECO:0000256" key="7">
    <source>
        <dbReference type="ARBA" id="ARBA00022553"/>
    </source>
</evidence>
<comment type="catalytic activity">
    <reaction evidence="1">
        <text>ATP + protein L-histidine = ADP + protein N-phospho-L-histidine.</text>
        <dbReference type="EC" id="2.7.13.3"/>
    </reaction>
</comment>
<evidence type="ECO:0000259" key="20">
    <source>
        <dbReference type="PROSITE" id="PS50112"/>
    </source>
</evidence>
<evidence type="ECO:0000313" key="21">
    <source>
        <dbReference type="EMBL" id="MDC8011763.1"/>
    </source>
</evidence>
<dbReference type="SMART" id="SM00091">
    <property type="entry name" value="PAS"/>
    <property type="match status" value="1"/>
</dbReference>
<keyword evidence="13" id="KW-0067">ATP-binding</keyword>
<dbReference type="CDD" id="cd00130">
    <property type="entry name" value="PAS"/>
    <property type="match status" value="1"/>
</dbReference>
<dbReference type="NCBIfam" id="NF008235">
    <property type="entry name" value="PRK11006.1"/>
    <property type="match status" value="1"/>
</dbReference>
<dbReference type="RefSeq" id="WP_263542973.1">
    <property type="nucleotide sequence ID" value="NZ_JAOVZO020000003.1"/>
</dbReference>
<keyword evidence="10 18" id="KW-0812">Transmembrane</keyword>
<dbReference type="Gene3D" id="3.30.450.20">
    <property type="entry name" value="PAS domain"/>
    <property type="match status" value="1"/>
</dbReference>
<keyword evidence="7" id="KW-0597">Phosphoprotein</keyword>
<keyword evidence="14 18" id="KW-1133">Transmembrane helix</keyword>
<keyword evidence="8" id="KW-0592">Phosphate transport</keyword>
<comment type="function">
    <text evidence="17">Member of the two-component regulatory system PhoR/PhoB involved in the phosphate regulon genes expression. PhoR may function as a membrane-associated protein kinase that phosphorylates PhoB in response to environmental signals.</text>
</comment>
<dbReference type="InterPro" id="IPR050351">
    <property type="entry name" value="BphY/WalK/GraS-like"/>
</dbReference>
<gene>
    <name evidence="21" type="primary">phoR</name>
    <name evidence="21" type="ORF">OD750_004300</name>
</gene>
<evidence type="ECO:0000259" key="19">
    <source>
        <dbReference type="PROSITE" id="PS50109"/>
    </source>
</evidence>
<dbReference type="PROSITE" id="PS50109">
    <property type="entry name" value="HIS_KIN"/>
    <property type="match status" value="1"/>
</dbReference>
<keyword evidence="16 18" id="KW-0472">Membrane</keyword>
<dbReference type="GO" id="GO:0006355">
    <property type="term" value="P:regulation of DNA-templated transcription"/>
    <property type="evidence" value="ECO:0007669"/>
    <property type="project" value="InterPro"/>
</dbReference>
<sequence length="437" mass="48143">MTPGQDRAWQVSLWRLFALGGAALVAGLALDAVPQCLLAAAAGGLLLQLWRLRQLQRWLHGRSRRPPIDDAGIWGSIYRGLHRSHRTALASKRRLVHLLRAFRTTAAALPDATVVMDDDGRILWFNDAASRLLGLSYPQDVGGHFSNLVRSPRVTAWLEAGDGESLLDVPAPTDDALRLGLRLIPYAAGQRLLVARDMSKLMQLEQVRRDFVANVSHELRTPLTVVHGYLDLIEPEQLPELEPILHELRTQSRRMTQIVEDLLTLSRLEAQDSLPEERVAMAAMLRTLKREADALSQGRHAIVVEAADEADLLGSTKELHSAFSNLVINAVRYTPNGGTIRIRWAPRDGGRVFSVVDTGQGIAPSHLPRITERFYRVSTSRSRETGGTGLGLSIVKHVLQLHQAHLTIDSEVGVGSTFSCVFGPERILQPAPVGEEA</sequence>
<dbReference type="GO" id="GO:0005524">
    <property type="term" value="F:ATP binding"/>
    <property type="evidence" value="ECO:0007669"/>
    <property type="project" value="UniProtKB-KW"/>
</dbReference>
<evidence type="ECO:0000256" key="4">
    <source>
        <dbReference type="ARBA" id="ARBA00019665"/>
    </source>
</evidence>
<comment type="subcellular location">
    <subcellularLocation>
        <location evidence="2">Cell membrane</location>
    </subcellularLocation>
</comment>
<evidence type="ECO:0000256" key="12">
    <source>
        <dbReference type="ARBA" id="ARBA00022777"/>
    </source>
</evidence>
<dbReference type="SUPFAM" id="SSF47384">
    <property type="entry name" value="Homodimeric domain of signal transducing histidine kinase"/>
    <property type="match status" value="1"/>
</dbReference>
<reference evidence="21" key="1">
    <citation type="submission" date="2023-02" db="EMBL/GenBank/DDBJ databases">
        <title>Tahibacter soli sp. nov. isolated from soil.</title>
        <authorList>
            <person name="Baek J.H."/>
            <person name="Lee J.K."/>
            <person name="Choi D.G."/>
            <person name="Jeon C.O."/>
        </authorList>
    </citation>
    <scope>NUCLEOTIDE SEQUENCE</scope>
    <source>
        <strain evidence="21">BL</strain>
    </source>
</reference>
<organism evidence="21 22">
    <name type="scientific">Tahibacter soli</name>
    <dbReference type="NCBI Taxonomy" id="2983605"/>
    <lineage>
        <taxon>Bacteria</taxon>
        <taxon>Pseudomonadati</taxon>
        <taxon>Pseudomonadota</taxon>
        <taxon>Gammaproteobacteria</taxon>
        <taxon>Lysobacterales</taxon>
        <taxon>Rhodanobacteraceae</taxon>
        <taxon>Tahibacter</taxon>
    </lineage>
</organism>
<evidence type="ECO:0000256" key="18">
    <source>
        <dbReference type="SAM" id="Phobius"/>
    </source>
</evidence>
<dbReference type="Pfam" id="PF02518">
    <property type="entry name" value="HATPase_c"/>
    <property type="match status" value="1"/>
</dbReference>
<keyword evidence="22" id="KW-1185">Reference proteome</keyword>
<keyword evidence="5" id="KW-0813">Transport</keyword>
<dbReference type="GO" id="GO:0004721">
    <property type="term" value="F:phosphoprotein phosphatase activity"/>
    <property type="evidence" value="ECO:0007669"/>
    <property type="project" value="InterPro"/>
</dbReference>
<dbReference type="EMBL" id="JAOVZO020000003">
    <property type="protein sequence ID" value="MDC8011763.1"/>
    <property type="molecule type" value="Genomic_DNA"/>
</dbReference>
<accession>A0A9X3YJ98</accession>
<dbReference type="AlphaFoldDB" id="A0A9X3YJ98"/>
<keyword evidence="11" id="KW-0547">Nucleotide-binding</keyword>
<dbReference type="InterPro" id="IPR036890">
    <property type="entry name" value="HATPase_C_sf"/>
</dbReference>
<evidence type="ECO:0000256" key="14">
    <source>
        <dbReference type="ARBA" id="ARBA00022989"/>
    </source>
</evidence>
<dbReference type="SUPFAM" id="SSF55785">
    <property type="entry name" value="PYP-like sensor domain (PAS domain)"/>
    <property type="match status" value="1"/>
</dbReference>
<dbReference type="Proteomes" id="UP001139971">
    <property type="component" value="Unassembled WGS sequence"/>
</dbReference>
<dbReference type="InterPro" id="IPR014310">
    <property type="entry name" value="Sig_transdc_His_kinase_PhoR"/>
</dbReference>
<evidence type="ECO:0000256" key="3">
    <source>
        <dbReference type="ARBA" id="ARBA00012438"/>
    </source>
</evidence>
<dbReference type="PROSITE" id="PS50112">
    <property type="entry name" value="PAS"/>
    <property type="match status" value="1"/>
</dbReference>
<dbReference type="PRINTS" id="PR00344">
    <property type="entry name" value="BCTRLSENSOR"/>
</dbReference>
<dbReference type="InterPro" id="IPR003661">
    <property type="entry name" value="HisK_dim/P_dom"/>
</dbReference>
<dbReference type="GO" id="GO:0016036">
    <property type="term" value="P:cellular response to phosphate starvation"/>
    <property type="evidence" value="ECO:0007669"/>
    <property type="project" value="TreeGrafter"/>
</dbReference>
<dbReference type="InterPro" id="IPR004358">
    <property type="entry name" value="Sig_transdc_His_kin-like_C"/>
</dbReference>
<keyword evidence="15" id="KW-0902">Two-component regulatory system</keyword>
<dbReference type="SMART" id="SM00387">
    <property type="entry name" value="HATPase_c"/>
    <property type="match status" value="1"/>
</dbReference>
<evidence type="ECO:0000256" key="6">
    <source>
        <dbReference type="ARBA" id="ARBA00022475"/>
    </source>
</evidence>
<dbReference type="GO" id="GO:0000155">
    <property type="term" value="F:phosphorelay sensor kinase activity"/>
    <property type="evidence" value="ECO:0007669"/>
    <property type="project" value="InterPro"/>
</dbReference>
<feature type="domain" description="PAS" evidence="20">
    <location>
        <begin position="91"/>
        <end position="142"/>
    </location>
</feature>
<comment type="caution">
    <text evidence="21">The sequence shown here is derived from an EMBL/GenBank/DDBJ whole genome shotgun (WGS) entry which is preliminary data.</text>
</comment>
<keyword evidence="12 21" id="KW-0418">Kinase</keyword>
<dbReference type="PANTHER" id="PTHR45453:SF1">
    <property type="entry name" value="PHOSPHATE REGULON SENSOR PROTEIN PHOR"/>
    <property type="match status" value="1"/>
</dbReference>
<evidence type="ECO:0000256" key="10">
    <source>
        <dbReference type="ARBA" id="ARBA00022692"/>
    </source>
</evidence>
<dbReference type="InterPro" id="IPR036097">
    <property type="entry name" value="HisK_dim/P_sf"/>
</dbReference>
<dbReference type="CDD" id="cd00082">
    <property type="entry name" value="HisKA"/>
    <property type="match status" value="1"/>
</dbReference>
<evidence type="ECO:0000256" key="5">
    <source>
        <dbReference type="ARBA" id="ARBA00022448"/>
    </source>
</evidence>
<dbReference type="FunFam" id="3.30.565.10:FF:000006">
    <property type="entry name" value="Sensor histidine kinase WalK"/>
    <property type="match status" value="1"/>
</dbReference>
<dbReference type="InterPro" id="IPR035965">
    <property type="entry name" value="PAS-like_dom_sf"/>
</dbReference>
<name>A0A9X3YJ98_9GAMM</name>
<keyword evidence="9" id="KW-0808">Transferase</keyword>
<keyword evidence="6" id="KW-1003">Cell membrane</keyword>
<dbReference type="EC" id="2.7.13.3" evidence="3"/>
<feature type="transmembrane region" description="Helical" evidence="18">
    <location>
        <begin position="12"/>
        <end position="30"/>
    </location>
</feature>
<dbReference type="GO" id="GO:0006817">
    <property type="term" value="P:phosphate ion transport"/>
    <property type="evidence" value="ECO:0007669"/>
    <property type="project" value="UniProtKB-KW"/>
</dbReference>
<protein>
    <recommendedName>
        <fullName evidence="4">Phosphate regulon sensor protein PhoR</fullName>
        <ecNumber evidence="3">2.7.13.3</ecNumber>
    </recommendedName>
</protein>
<evidence type="ECO:0000313" key="22">
    <source>
        <dbReference type="Proteomes" id="UP001139971"/>
    </source>
</evidence>
<evidence type="ECO:0000256" key="1">
    <source>
        <dbReference type="ARBA" id="ARBA00000085"/>
    </source>
</evidence>
<evidence type="ECO:0000256" key="11">
    <source>
        <dbReference type="ARBA" id="ARBA00022741"/>
    </source>
</evidence>
<dbReference type="InterPro" id="IPR005467">
    <property type="entry name" value="His_kinase_dom"/>
</dbReference>
<evidence type="ECO:0000256" key="13">
    <source>
        <dbReference type="ARBA" id="ARBA00022840"/>
    </source>
</evidence>